<organism evidence="3">
    <name type="scientific">marine metagenome</name>
    <dbReference type="NCBI Taxonomy" id="408172"/>
    <lineage>
        <taxon>unclassified sequences</taxon>
        <taxon>metagenomes</taxon>
        <taxon>ecological metagenomes</taxon>
    </lineage>
</organism>
<dbReference type="SUPFAM" id="SSF54211">
    <property type="entry name" value="Ribosomal protein S5 domain 2-like"/>
    <property type="match status" value="1"/>
</dbReference>
<dbReference type="GO" id="GO:1990904">
    <property type="term" value="C:ribonucleoprotein complex"/>
    <property type="evidence" value="ECO:0007669"/>
    <property type="project" value="UniProtKB-KW"/>
</dbReference>
<keyword evidence="2" id="KW-0687">Ribonucleoprotein</keyword>
<accession>A0A381V9S7</accession>
<dbReference type="GO" id="GO:0005840">
    <property type="term" value="C:ribosome"/>
    <property type="evidence" value="ECO:0007669"/>
    <property type="project" value="UniProtKB-KW"/>
</dbReference>
<dbReference type="EMBL" id="UINC01008101">
    <property type="protein sequence ID" value="SVA36508.1"/>
    <property type="molecule type" value="Genomic_DNA"/>
</dbReference>
<dbReference type="InterPro" id="IPR014721">
    <property type="entry name" value="Ribsml_uS5_D2-typ_fold_subgr"/>
</dbReference>
<proteinExistence type="predicted"/>
<feature type="non-terminal residue" evidence="3">
    <location>
        <position position="54"/>
    </location>
</feature>
<evidence type="ECO:0000256" key="2">
    <source>
        <dbReference type="ARBA" id="ARBA00023274"/>
    </source>
</evidence>
<sequence length="54" mass="6079">MGSNGEKFYATGKRKRAIAKVWIEAGSGKITVNSKEVKDYFMRDSLVMNVKQPL</sequence>
<evidence type="ECO:0008006" key="4">
    <source>
        <dbReference type="Google" id="ProtNLM"/>
    </source>
</evidence>
<keyword evidence="1" id="KW-0689">Ribosomal protein</keyword>
<dbReference type="GO" id="GO:0006412">
    <property type="term" value="P:translation"/>
    <property type="evidence" value="ECO:0007669"/>
    <property type="project" value="InterPro"/>
</dbReference>
<evidence type="ECO:0000256" key="1">
    <source>
        <dbReference type="ARBA" id="ARBA00022980"/>
    </source>
</evidence>
<dbReference type="Pfam" id="PF00380">
    <property type="entry name" value="Ribosomal_S9"/>
    <property type="match status" value="1"/>
</dbReference>
<reference evidence="3" key="1">
    <citation type="submission" date="2018-05" db="EMBL/GenBank/DDBJ databases">
        <authorList>
            <person name="Lanie J.A."/>
            <person name="Ng W.-L."/>
            <person name="Kazmierczak K.M."/>
            <person name="Andrzejewski T.M."/>
            <person name="Davidsen T.M."/>
            <person name="Wayne K.J."/>
            <person name="Tettelin H."/>
            <person name="Glass J.I."/>
            <person name="Rusch D."/>
            <person name="Podicherti R."/>
            <person name="Tsui H.-C.T."/>
            <person name="Winkler M.E."/>
        </authorList>
    </citation>
    <scope>NUCLEOTIDE SEQUENCE</scope>
</reference>
<dbReference type="InterPro" id="IPR000754">
    <property type="entry name" value="Ribosomal_uS9"/>
</dbReference>
<name>A0A381V9S7_9ZZZZ</name>
<dbReference type="GO" id="GO:0003735">
    <property type="term" value="F:structural constituent of ribosome"/>
    <property type="evidence" value="ECO:0007669"/>
    <property type="project" value="InterPro"/>
</dbReference>
<evidence type="ECO:0000313" key="3">
    <source>
        <dbReference type="EMBL" id="SVA36508.1"/>
    </source>
</evidence>
<gene>
    <name evidence="3" type="ORF">METZ01_LOCUS89362</name>
</gene>
<dbReference type="InterPro" id="IPR020568">
    <property type="entry name" value="Ribosomal_Su5_D2-typ_SF"/>
</dbReference>
<dbReference type="Gene3D" id="3.30.230.10">
    <property type="match status" value="1"/>
</dbReference>
<protein>
    <recommendedName>
        <fullName evidence="4">30S ribosomal protein S9</fullName>
    </recommendedName>
</protein>
<dbReference type="AlphaFoldDB" id="A0A381V9S7"/>